<sequence>MTDILAVRNHPVIAKLEGQSNQNRPSSSVFTITTKDRTGREGLVKPVGITVVPAPTRPNDSLLWNICGQWQIDFAEFKEVEMQICEHSTEDMDILRKVSFRDMRRSLARIEERQSCALAGSVVC</sequence>
<protein>
    <submittedName>
        <fullName evidence="1">Uncharacterized protein</fullName>
    </submittedName>
</protein>
<organism evidence="1 2">
    <name type="scientific">Coprinopsis marcescibilis</name>
    <name type="common">Agaric fungus</name>
    <name type="synonym">Psathyrella marcescibilis</name>
    <dbReference type="NCBI Taxonomy" id="230819"/>
    <lineage>
        <taxon>Eukaryota</taxon>
        <taxon>Fungi</taxon>
        <taxon>Dikarya</taxon>
        <taxon>Basidiomycota</taxon>
        <taxon>Agaricomycotina</taxon>
        <taxon>Agaricomycetes</taxon>
        <taxon>Agaricomycetidae</taxon>
        <taxon>Agaricales</taxon>
        <taxon>Agaricineae</taxon>
        <taxon>Psathyrellaceae</taxon>
        <taxon>Coprinopsis</taxon>
    </lineage>
</organism>
<dbReference type="EMBL" id="ML210579">
    <property type="protein sequence ID" value="TFK17035.1"/>
    <property type="molecule type" value="Genomic_DNA"/>
</dbReference>
<evidence type="ECO:0000313" key="2">
    <source>
        <dbReference type="Proteomes" id="UP000307440"/>
    </source>
</evidence>
<dbReference type="AlphaFoldDB" id="A0A5C3KAB4"/>
<accession>A0A5C3KAB4</accession>
<dbReference type="Proteomes" id="UP000307440">
    <property type="component" value="Unassembled WGS sequence"/>
</dbReference>
<proteinExistence type="predicted"/>
<evidence type="ECO:0000313" key="1">
    <source>
        <dbReference type="EMBL" id="TFK17035.1"/>
    </source>
</evidence>
<keyword evidence="2" id="KW-1185">Reference proteome</keyword>
<gene>
    <name evidence="1" type="ORF">FA15DRAFT_676367</name>
</gene>
<reference evidence="1 2" key="1">
    <citation type="journal article" date="2019" name="Nat. Ecol. Evol.">
        <title>Megaphylogeny resolves global patterns of mushroom evolution.</title>
        <authorList>
            <person name="Varga T."/>
            <person name="Krizsan K."/>
            <person name="Foldi C."/>
            <person name="Dima B."/>
            <person name="Sanchez-Garcia M."/>
            <person name="Sanchez-Ramirez S."/>
            <person name="Szollosi G.J."/>
            <person name="Szarkandi J.G."/>
            <person name="Papp V."/>
            <person name="Albert L."/>
            <person name="Andreopoulos W."/>
            <person name="Angelini C."/>
            <person name="Antonin V."/>
            <person name="Barry K.W."/>
            <person name="Bougher N.L."/>
            <person name="Buchanan P."/>
            <person name="Buyck B."/>
            <person name="Bense V."/>
            <person name="Catcheside P."/>
            <person name="Chovatia M."/>
            <person name="Cooper J."/>
            <person name="Damon W."/>
            <person name="Desjardin D."/>
            <person name="Finy P."/>
            <person name="Geml J."/>
            <person name="Haridas S."/>
            <person name="Hughes K."/>
            <person name="Justo A."/>
            <person name="Karasinski D."/>
            <person name="Kautmanova I."/>
            <person name="Kiss B."/>
            <person name="Kocsube S."/>
            <person name="Kotiranta H."/>
            <person name="LaButti K.M."/>
            <person name="Lechner B.E."/>
            <person name="Liimatainen K."/>
            <person name="Lipzen A."/>
            <person name="Lukacs Z."/>
            <person name="Mihaltcheva S."/>
            <person name="Morgado L.N."/>
            <person name="Niskanen T."/>
            <person name="Noordeloos M.E."/>
            <person name="Ohm R.A."/>
            <person name="Ortiz-Santana B."/>
            <person name="Ovrebo C."/>
            <person name="Racz N."/>
            <person name="Riley R."/>
            <person name="Savchenko A."/>
            <person name="Shiryaev A."/>
            <person name="Soop K."/>
            <person name="Spirin V."/>
            <person name="Szebenyi C."/>
            <person name="Tomsovsky M."/>
            <person name="Tulloss R.E."/>
            <person name="Uehling J."/>
            <person name="Grigoriev I.V."/>
            <person name="Vagvolgyi C."/>
            <person name="Papp T."/>
            <person name="Martin F.M."/>
            <person name="Miettinen O."/>
            <person name="Hibbett D.S."/>
            <person name="Nagy L.G."/>
        </authorList>
    </citation>
    <scope>NUCLEOTIDE SEQUENCE [LARGE SCALE GENOMIC DNA]</scope>
    <source>
        <strain evidence="1 2">CBS 121175</strain>
    </source>
</reference>
<name>A0A5C3KAB4_COPMA</name>